<sequence>MTTDNPQVPWTDEQWARVNKVVQEEANRARIAATFLPLLGPLPGDTDFVRREDIQYQAVPAPFPPPFPPPFPLPIRLGIQDRHVIQLATLQVRVPVRGAQMADPEMTSVLALFRRAANVLARLEDAVVFRGLVPNPFIPGSFAPPIAVGPPAPLTVWEITGGEVSNGLWGPAQWVTRPWLPAPNRDARLVEMISEAIGRLEAQGQFGPFAVVLDQELFLVAQTPTPALVLPQDRILPFLGGGPLLRSSTLNNVLPGIAAGVVVALGGEPVELVIATDVCVQFLQVTADPLFVFRVCEKMALRIKEPEAIMRLLMWGVP</sequence>
<accession>A0A0R3MBG3</accession>
<reference evidence="1 2" key="1">
    <citation type="submission" date="2014-03" db="EMBL/GenBank/DDBJ databases">
        <title>Bradyrhizobium valentinum sp. nov., isolated from effective nodules of Lupinus mariae-josephae, a lupine endemic of basic-lime soils in Eastern Spain.</title>
        <authorList>
            <person name="Duran D."/>
            <person name="Rey L."/>
            <person name="Navarro A."/>
            <person name="Busquets A."/>
            <person name="Imperial J."/>
            <person name="Ruiz-Argueso T."/>
        </authorList>
    </citation>
    <scope>NUCLEOTIDE SEQUENCE [LARGE SCALE GENOMIC DNA]</scope>
    <source>
        <strain evidence="1 2">PAC68</strain>
    </source>
</reference>
<dbReference type="Proteomes" id="UP000050863">
    <property type="component" value="Unassembled WGS sequence"/>
</dbReference>
<proteinExistence type="predicted"/>
<dbReference type="AlphaFoldDB" id="A0A0R3MBG3"/>
<dbReference type="RefSeq" id="WP_057833661.1">
    <property type="nucleotide sequence ID" value="NZ_LLXZ01000009.1"/>
</dbReference>
<name>A0A0R3MBG3_9BRAD</name>
<evidence type="ECO:0000313" key="1">
    <source>
        <dbReference type="EMBL" id="KRR14915.1"/>
    </source>
</evidence>
<keyword evidence="2" id="KW-1185">Reference proteome</keyword>
<protein>
    <recommendedName>
        <fullName evidence="3">Bacteriocin</fullName>
    </recommendedName>
</protein>
<gene>
    <name evidence="1" type="ORF">CQ12_32250</name>
</gene>
<comment type="caution">
    <text evidence="1">The sequence shown here is derived from an EMBL/GenBank/DDBJ whole genome shotgun (WGS) entry which is preliminary data.</text>
</comment>
<dbReference type="Gene3D" id="3.30.2400.30">
    <property type="match status" value="1"/>
</dbReference>
<organism evidence="1 2">
    <name type="scientific">Bradyrhizobium jicamae</name>
    <dbReference type="NCBI Taxonomy" id="280332"/>
    <lineage>
        <taxon>Bacteria</taxon>
        <taxon>Pseudomonadati</taxon>
        <taxon>Pseudomonadota</taxon>
        <taxon>Alphaproteobacteria</taxon>
        <taxon>Hyphomicrobiales</taxon>
        <taxon>Nitrobacteraceae</taxon>
        <taxon>Bradyrhizobium</taxon>
    </lineage>
</organism>
<dbReference type="InterPro" id="IPR007544">
    <property type="entry name" value="ENCAP"/>
</dbReference>
<dbReference type="STRING" id="280332.CQ12_32250"/>
<evidence type="ECO:0008006" key="3">
    <source>
        <dbReference type="Google" id="ProtNLM"/>
    </source>
</evidence>
<dbReference type="EMBL" id="LLXZ01000009">
    <property type="protein sequence ID" value="KRR14915.1"/>
    <property type="molecule type" value="Genomic_DNA"/>
</dbReference>
<evidence type="ECO:0000313" key="2">
    <source>
        <dbReference type="Proteomes" id="UP000050863"/>
    </source>
</evidence>
<dbReference type="Pfam" id="PF04454">
    <property type="entry name" value="Linocin_M18"/>
    <property type="match status" value="1"/>
</dbReference>